<reference evidence="1 2" key="1">
    <citation type="submission" date="2019-09" db="EMBL/GenBank/DDBJ databases">
        <authorList>
            <person name="Silva M."/>
            <person name="Pereira G."/>
            <person name="Lopes-Da-Costa L."/>
            <person name="Silva E."/>
        </authorList>
    </citation>
    <scope>NUCLEOTIDE SEQUENCE [LARGE SCALE GENOMIC DNA]</scope>
    <source>
        <strain evidence="1 2">FMV-PI01</strain>
    </source>
</reference>
<evidence type="ECO:0000313" key="1">
    <source>
        <dbReference type="EMBL" id="MSN96890.1"/>
    </source>
</evidence>
<accession>A0A6L5WI56</accession>
<gene>
    <name evidence="1" type="ORF">F1B92_06885</name>
</gene>
<keyword evidence="2" id="KW-1185">Reference proteome</keyword>
<organism evidence="1 2">
    <name type="scientific">Campylobacter portucalensis</name>
    <dbReference type="NCBI Taxonomy" id="2608384"/>
    <lineage>
        <taxon>Bacteria</taxon>
        <taxon>Pseudomonadati</taxon>
        <taxon>Campylobacterota</taxon>
        <taxon>Epsilonproteobacteria</taxon>
        <taxon>Campylobacterales</taxon>
        <taxon>Campylobacteraceae</taxon>
        <taxon>Campylobacter</taxon>
    </lineage>
</organism>
<dbReference type="RefSeq" id="WP_154571150.1">
    <property type="nucleotide sequence ID" value="NZ_VWSJ01000027.1"/>
</dbReference>
<dbReference type="AlphaFoldDB" id="A0A6L5WI56"/>
<protein>
    <submittedName>
        <fullName evidence="1">Uncharacterized protein</fullName>
    </submittedName>
</protein>
<dbReference type="EMBL" id="VWSJ01000027">
    <property type="protein sequence ID" value="MSN96890.1"/>
    <property type="molecule type" value="Genomic_DNA"/>
</dbReference>
<comment type="caution">
    <text evidence="1">The sequence shown here is derived from an EMBL/GenBank/DDBJ whole genome shotgun (WGS) entry which is preliminary data.</text>
</comment>
<sequence>MKIISFERTVLTPNTSLYLAGECEKVIKNDEYKTATEALIKSNPNANIVILHSINFKEAPTYPKECKILDYFDDYKKLFSTISDEI</sequence>
<proteinExistence type="predicted"/>
<dbReference type="Proteomes" id="UP000476338">
    <property type="component" value="Unassembled WGS sequence"/>
</dbReference>
<evidence type="ECO:0000313" key="2">
    <source>
        <dbReference type="Proteomes" id="UP000476338"/>
    </source>
</evidence>
<reference evidence="1 2" key="2">
    <citation type="submission" date="2020-03" db="EMBL/GenBank/DDBJ databases">
        <title>Campylobacter portucalensis sp. nov., a new species of Campylobacter isolated from the reproductive tract of bulls.</title>
        <authorList>
            <person name="Silva M.F."/>
            <person name="Pereira G."/>
            <person name="Carneiro C."/>
            <person name="Hemphill A."/>
            <person name="Mateus L."/>
            <person name="Lopes-Da-Costa L."/>
            <person name="Silva E."/>
        </authorList>
    </citation>
    <scope>NUCLEOTIDE SEQUENCE [LARGE SCALE GENOMIC DNA]</scope>
    <source>
        <strain evidence="1 2">FMV-PI01</strain>
    </source>
</reference>
<name>A0A6L5WI56_9BACT</name>